<dbReference type="PANTHER" id="PTHR23092">
    <property type="entry name" value="POLY(A) RNA POLYMERASE"/>
    <property type="match status" value="1"/>
</dbReference>
<keyword evidence="1" id="KW-0479">Metal-binding</keyword>
<keyword evidence="6" id="KW-1185">Reference proteome</keyword>
<dbReference type="Pfam" id="PF03828">
    <property type="entry name" value="PAP_assoc"/>
    <property type="match status" value="1"/>
</dbReference>
<dbReference type="GO" id="GO:0031499">
    <property type="term" value="C:TRAMP complex"/>
    <property type="evidence" value="ECO:0007669"/>
    <property type="project" value="TreeGrafter"/>
</dbReference>
<dbReference type="GO" id="GO:0043634">
    <property type="term" value="P:polyadenylation-dependent ncRNA catabolic process"/>
    <property type="evidence" value="ECO:0007669"/>
    <property type="project" value="TreeGrafter"/>
</dbReference>
<dbReference type="GO" id="GO:1990817">
    <property type="term" value="F:poly(A) RNA polymerase activity"/>
    <property type="evidence" value="ECO:0007669"/>
    <property type="project" value="InterPro"/>
</dbReference>
<accession>A0A0G4IHE5</accession>
<gene>
    <name evidence="5" type="ORF">PBRA_000406</name>
</gene>
<dbReference type="AlphaFoldDB" id="A0A0G4IHE5"/>
<dbReference type="PANTHER" id="PTHR23092:SF15">
    <property type="entry name" value="INACTIVE NON-CANONICAL POLY(A) RNA POLYMERASE PROTEIN TRF4-2-RELATED"/>
    <property type="match status" value="1"/>
</dbReference>
<keyword evidence="2" id="KW-0460">Magnesium</keyword>
<evidence type="ECO:0000256" key="1">
    <source>
        <dbReference type="ARBA" id="ARBA00022723"/>
    </source>
</evidence>
<dbReference type="InterPro" id="IPR045862">
    <property type="entry name" value="Trf4-like"/>
</dbReference>
<name>A0A0G4IHE5_PLABS</name>
<dbReference type="Proteomes" id="UP000039324">
    <property type="component" value="Unassembled WGS sequence"/>
</dbReference>
<dbReference type="OrthoDB" id="273917at2759"/>
<evidence type="ECO:0000313" key="5">
    <source>
        <dbReference type="EMBL" id="CEO94621.1"/>
    </source>
</evidence>
<reference evidence="5 6" key="1">
    <citation type="submission" date="2015-02" db="EMBL/GenBank/DDBJ databases">
        <authorList>
            <person name="Chooi Y.-H."/>
        </authorList>
    </citation>
    <scope>NUCLEOTIDE SEQUENCE [LARGE SCALE GENOMIC DNA]</scope>
    <source>
        <strain evidence="5">E3</strain>
    </source>
</reference>
<dbReference type="EMBL" id="CDSF01000001">
    <property type="protein sequence ID" value="CEO94621.1"/>
    <property type="molecule type" value="Genomic_DNA"/>
</dbReference>
<evidence type="ECO:0000313" key="6">
    <source>
        <dbReference type="Proteomes" id="UP000039324"/>
    </source>
</evidence>
<organism evidence="5 6">
    <name type="scientific">Plasmodiophora brassicae</name>
    <name type="common">Clubroot disease agent</name>
    <dbReference type="NCBI Taxonomy" id="37360"/>
    <lineage>
        <taxon>Eukaryota</taxon>
        <taxon>Sar</taxon>
        <taxon>Rhizaria</taxon>
        <taxon>Endomyxa</taxon>
        <taxon>Phytomyxea</taxon>
        <taxon>Plasmodiophorida</taxon>
        <taxon>Plasmodiophoridae</taxon>
        <taxon>Plasmodiophora</taxon>
    </lineage>
</organism>
<dbReference type="GO" id="GO:0031123">
    <property type="term" value="P:RNA 3'-end processing"/>
    <property type="evidence" value="ECO:0007669"/>
    <property type="project" value="TreeGrafter"/>
</dbReference>
<dbReference type="GO" id="GO:0003729">
    <property type="term" value="F:mRNA binding"/>
    <property type="evidence" value="ECO:0007669"/>
    <property type="project" value="TreeGrafter"/>
</dbReference>
<evidence type="ECO:0000259" key="4">
    <source>
        <dbReference type="Pfam" id="PF03828"/>
    </source>
</evidence>
<dbReference type="SUPFAM" id="SSF81631">
    <property type="entry name" value="PAP/OAS1 substrate-binding domain"/>
    <property type="match status" value="1"/>
</dbReference>
<dbReference type="Gene3D" id="1.10.1410.10">
    <property type="match status" value="1"/>
</dbReference>
<evidence type="ECO:0000256" key="3">
    <source>
        <dbReference type="SAM" id="MobiDB-lite"/>
    </source>
</evidence>
<proteinExistence type="predicted"/>
<feature type="domain" description="PAP-associated" evidence="4">
    <location>
        <begin position="270"/>
        <end position="324"/>
    </location>
</feature>
<dbReference type="GO" id="GO:0005730">
    <property type="term" value="C:nucleolus"/>
    <property type="evidence" value="ECO:0007669"/>
    <property type="project" value="TreeGrafter"/>
</dbReference>
<evidence type="ECO:0000256" key="2">
    <source>
        <dbReference type="ARBA" id="ARBA00022842"/>
    </source>
</evidence>
<feature type="compositionally biased region" description="Polar residues" evidence="3">
    <location>
        <begin position="9"/>
        <end position="26"/>
    </location>
</feature>
<dbReference type="STRING" id="37360.A0A0G4IHE5"/>
<sequence length="373" mass="41682">MEMPAESNDIPNDDNSTAAVTPTSYDSPELAARLPDEPRIKSGDPSSGELLMQYSRDTSMEDVLLGIAEFLEPPPMGDPYFDADVLGFLDWVNGACKAYDPIRDVVRRQIGRIVQVEFPGSTVAPMLLPVDELYKQALFTGLDLTIVNSGLQGEGLQYLKALRERVNRLPSVSSSISLVLLPFPKLIFKLRDGPLLVTLSWNVFQPNMFATEAIIRYPLLKPVMLYVWYFLVRHGFHDVTQGGVDWQLLQVMVVSHIQMNRDVCQAPSQGRCLRAFFTYYGKRFDYNRDCISVTGDGRVFPKTDRGATALHEFRLCAESPDDPNVDVGRQAYNIAAVVDKFRQASDMLYDYYPGLLLSEDMLGAGKHALAPPA</sequence>
<protein>
    <recommendedName>
        <fullName evidence="4">PAP-associated domain-containing protein</fullName>
    </recommendedName>
</protein>
<feature type="region of interest" description="Disordered" evidence="3">
    <location>
        <begin position="1"/>
        <end position="49"/>
    </location>
</feature>
<dbReference type="GO" id="GO:0046872">
    <property type="term" value="F:metal ion binding"/>
    <property type="evidence" value="ECO:0007669"/>
    <property type="project" value="UniProtKB-KW"/>
</dbReference>
<dbReference type="InterPro" id="IPR002058">
    <property type="entry name" value="PAP_assoc"/>
</dbReference>